<dbReference type="InterPro" id="IPR012337">
    <property type="entry name" value="RNaseH-like_sf"/>
</dbReference>
<dbReference type="PANTHER" id="PTHR42648:SF28">
    <property type="entry name" value="TRANSPOSON-ENCODED PROTEIN WITH RIBONUCLEASE H-LIKE AND RETROVIRUS ZINC FINGER-LIKE DOMAINS"/>
    <property type="match status" value="1"/>
</dbReference>
<dbReference type="Proteomes" id="UP000075243">
    <property type="component" value="Chromosome 3"/>
</dbReference>
<dbReference type="GO" id="GO:0015074">
    <property type="term" value="P:DNA integration"/>
    <property type="evidence" value="ECO:0007669"/>
    <property type="project" value="InterPro"/>
</dbReference>
<feature type="domain" description="Integrase catalytic" evidence="1">
    <location>
        <begin position="1"/>
        <end position="62"/>
    </location>
</feature>
<accession>A0A151TSX3</accession>
<protein>
    <submittedName>
        <fullName evidence="2">Retrovirus-related Pol polyprotein from transposon TNT 1-94</fullName>
    </submittedName>
</protein>
<dbReference type="Gramene" id="C.cajan_09055.t">
    <property type="protein sequence ID" value="C.cajan_09055.t.cds1"/>
    <property type="gene ID" value="C.cajan_09055"/>
</dbReference>
<evidence type="ECO:0000313" key="3">
    <source>
        <dbReference type="Proteomes" id="UP000075243"/>
    </source>
</evidence>
<dbReference type="InterPro" id="IPR036397">
    <property type="entry name" value="RNaseH_sf"/>
</dbReference>
<dbReference type="PROSITE" id="PS50994">
    <property type="entry name" value="INTEGRASE"/>
    <property type="match status" value="1"/>
</dbReference>
<evidence type="ECO:0000259" key="1">
    <source>
        <dbReference type="PROSITE" id="PS50994"/>
    </source>
</evidence>
<dbReference type="OMA" id="WAEAVNM"/>
<dbReference type="AlphaFoldDB" id="A0A151TSX3"/>
<name>A0A151TSX3_CAJCA</name>
<dbReference type="SUPFAM" id="SSF53098">
    <property type="entry name" value="Ribonuclease H-like"/>
    <property type="match status" value="1"/>
</dbReference>
<keyword evidence="3" id="KW-1185">Reference proteome</keyword>
<proteinExistence type="predicted"/>
<evidence type="ECO:0000313" key="2">
    <source>
        <dbReference type="EMBL" id="KYP70106.1"/>
    </source>
</evidence>
<organism evidence="2 3">
    <name type="scientific">Cajanus cajan</name>
    <name type="common">Pigeon pea</name>
    <name type="synonym">Cajanus indicus</name>
    <dbReference type="NCBI Taxonomy" id="3821"/>
    <lineage>
        <taxon>Eukaryota</taxon>
        <taxon>Viridiplantae</taxon>
        <taxon>Streptophyta</taxon>
        <taxon>Embryophyta</taxon>
        <taxon>Tracheophyta</taxon>
        <taxon>Spermatophyta</taxon>
        <taxon>Magnoliopsida</taxon>
        <taxon>eudicotyledons</taxon>
        <taxon>Gunneridae</taxon>
        <taxon>Pentapetalae</taxon>
        <taxon>rosids</taxon>
        <taxon>fabids</taxon>
        <taxon>Fabales</taxon>
        <taxon>Fabaceae</taxon>
        <taxon>Papilionoideae</taxon>
        <taxon>50 kb inversion clade</taxon>
        <taxon>NPAAA clade</taxon>
        <taxon>indigoferoid/millettioid clade</taxon>
        <taxon>Phaseoleae</taxon>
        <taxon>Cajanus</taxon>
    </lineage>
</organism>
<dbReference type="InterPro" id="IPR001584">
    <property type="entry name" value="Integrase_cat-core"/>
</dbReference>
<dbReference type="EMBL" id="CM003605">
    <property type="protein sequence ID" value="KYP70106.1"/>
    <property type="molecule type" value="Genomic_DNA"/>
</dbReference>
<dbReference type="GO" id="GO:0003676">
    <property type="term" value="F:nucleic acid binding"/>
    <property type="evidence" value="ECO:0007669"/>
    <property type="project" value="InterPro"/>
</dbReference>
<reference evidence="2 3" key="1">
    <citation type="journal article" date="2012" name="Nat. Biotechnol.">
        <title>Draft genome sequence of pigeonpea (Cajanus cajan), an orphan legume crop of resource-poor farmers.</title>
        <authorList>
            <person name="Varshney R.K."/>
            <person name="Chen W."/>
            <person name="Li Y."/>
            <person name="Bharti A.K."/>
            <person name="Saxena R.K."/>
            <person name="Schlueter J.A."/>
            <person name="Donoghue M.T."/>
            <person name="Azam S."/>
            <person name="Fan G."/>
            <person name="Whaley A.M."/>
            <person name="Farmer A.D."/>
            <person name="Sheridan J."/>
            <person name="Iwata A."/>
            <person name="Tuteja R."/>
            <person name="Penmetsa R.V."/>
            <person name="Wu W."/>
            <person name="Upadhyaya H.D."/>
            <person name="Yang S.P."/>
            <person name="Shah T."/>
            <person name="Saxena K.B."/>
            <person name="Michael T."/>
            <person name="McCombie W.R."/>
            <person name="Yang B."/>
            <person name="Zhang G."/>
            <person name="Yang H."/>
            <person name="Wang J."/>
            <person name="Spillane C."/>
            <person name="Cook D.R."/>
            <person name="May G.D."/>
            <person name="Xu X."/>
            <person name="Jackson S.A."/>
        </authorList>
    </citation>
    <scope>NUCLEOTIDE SEQUENCE [LARGE SCALE GENOMIC DNA]</scope>
    <source>
        <strain evidence="3">cv. Asha</strain>
    </source>
</reference>
<gene>
    <name evidence="2" type="ORF">KK1_009314</name>
</gene>
<dbReference type="Gene3D" id="3.30.420.10">
    <property type="entry name" value="Ribonuclease H-like superfamily/Ribonuclease H"/>
    <property type="match status" value="1"/>
</dbReference>
<sequence length="62" mass="7209">MLGTRHLEIFLVHKTPQQNGVVERTNRSLIERVRCLRPNVGLSKDFWAEAVNMTCYLLNRSP</sequence>
<dbReference type="InterPro" id="IPR039537">
    <property type="entry name" value="Retrotran_Ty1/copia-like"/>
</dbReference>
<dbReference type="STRING" id="3821.A0A151TSX3"/>
<dbReference type="PANTHER" id="PTHR42648">
    <property type="entry name" value="TRANSPOSASE, PUTATIVE-RELATED"/>
    <property type="match status" value="1"/>
</dbReference>